<sequence length="487" mass="52545">MPPTVPWLPSSSGRGLLTRTLQLRNDAQADFAAVKSQWANPNDILSILTIIGGDIVKTALASLAAPTPLFGFLPLTPVAFSFGWVGYAFSAILSSIGDGKLMPAPDCSAILVNARSGYSRPINSFILSRLVRDYECPNKRGLTVAFFRTSPSRPAGMPARDWVYWSGLEMMVCQIGIACIPGALSGNWLILILTVGGTLLALLQGALPQWRQEKWSARKVAPGKQDVVCLTRGNGSVSVLVIVSDGCGYKLEDLAAAREVHSRVTAPATFVLAALWIVHLITTESLNSSAWYSLAVGGLGMLQNVIAAGARREAGALGFHLEKGPVVHEKNVFGTLKKVEEMADDKESAVDMGRGVGLSLIPIFFPGGLREDEEKWVKERTKINKMLDHKDKERATFNAAKVSSPSAAPIQEMAKSTIASDTKMSRSMTRNDSPGELKDEYFWGPDRTSPVELQYSEYEKLDKNGTSATATEVGRASSSDTSTQPCH</sequence>
<dbReference type="OrthoDB" id="1937642at2759"/>
<dbReference type="RefSeq" id="XP_040763435.1">
    <property type="nucleotide sequence ID" value="XM_040909069.1"/>
</dbReference>
<feature type="region of interest" description="Disordered" evidence="1">
    <location>
        <begin position="398"/>
        <end position="446"/>
    </location>
</feature>
<evidence type="ECO:0000313" key="4">
    <source>
        <dbReference type="Proteomes" id="UP000076871"/>
    </source>
</evidence>
<protein>
    <submittedName>
        <fullName evidence="3">Uncharacterized protein</fullName>
    </submittedName>
</protein>
<name>A0A165DV90_9APHY</name>
<feature type="transmembrane region" description="Helical" evidence="2">
    <location>
        <begin position="162"/>
        <end position="184"/>
    </location>
</feature>
<feature type="compositionally biased region" description="Polar residues" evidence="1">
    <location>
        <begin position="417"/>
        <end position="432"/>
    </location>
</feature>
<organism evidence="3 4">
    <name type="scientific">Laetiporus sulphureus 93-53</name>
    <dbReference type="NCBI Taxonomy" id="1314785"/>
    <lineage>
        <taxon>Eukaryota</taxon>
        <taxon>Fungi</taxon>
        <taxon>Dikarya</taxon>
        <taxon>Basidiomycota</taxon>
        <taxon>Agaricomycotina</taxon>
        <taxon>Agaricomycetes</taxon>
        <taxon>Polyporales</taxon>
        <taxon>Laetiporus</taxon>
    </lineage>
</organism>
<reference evidence="3 4" key="1">
    <citation type="journal article" date="2016" name="Mol. Biol. Evol.">
        <title>Comparative Genomics of Early-Diverging Mushroom-Forming Fungi Provides Insights into the Origins of Lignocellulose Decay Capabilities.</title>
        <authorList>
            <person name="Nagy L.G."/>
            <person name="Riley R."/>
            <person name="Tritt A."/>
            <person name="Adam C."/>
            <person name="Daum C."/>
            <person name="Floudas D."/>
            <person name="Sun H."/>
            <person name="Yadav J.S."/>
            <person name="Pangilinan J."/>
            <person name="Larsson K.H."/>
            <person name="Matsuura K."/>
            <person name="Barry K."/>
            <person name="Labutti K."/>
            <person name="Kuo R."/>
            <person name="Ohm R.A."/>
            <person name="Bhattacharya S.S."/>
            <person name="Shirouzu T."/>
            <person name="Yoshinaga Y."/>
            <person name="Martin F.M."/>
            <person name="Grigoriev I.V."/>
            <person name="Hibbett D.S."/>
        </authorList>
    </citation>
    <scope>NUCLEOTIDE SEQUENCE [LARGE SCALE GENOMIC DNA]</scope>
    <source>
        <strain evidence="3 4">93-53</strain>
    </source>
</reference>
<keyword evidence="4" id="KW-1185">Reference proteome</keyword>
<evidence type="ECO:0000313" key="3">
    <source>
        <dbReference type="EMBL" id="KZT05695.1"/>
    </source>
</evidence>
<dbReference type="Proteomes" id="UP000076871">
    <property type="component" value="Unassembled WGS sequence"/>
</dbReference>
<evidence type="ECO:0000256" key="2">
    <source>
        <dbReference type="SAM" id="Phobius"/>
    </source>
</evidence>
<proteinExistence type="predicted"/>
<evidence type="ECO:0000256" key="1">
    <source>
        <dbReference type="SAM" id="MobiDB-lite"/>
    </source>
</evidence>
<dbReference type="InParanoid" id="A0A165DV90"/>
<gene>
    <name evidence="3" type="ORF">LAESUDRAFT_726621</name>
</gene>
<keyword evidence="2" id="KW-0472">Membrane</keyword>
<keyword evidence="2" id="KW-1133">Transmembrane helix</keyword>
<feature type="transmembrane region" description="Helical" evidence="2">
    <location>
        <begin position="69"/>
        <end position="93"/>
    </location>
</feature>
<dbReference type="AlphaFoldDB" id="A0A165DV90"/>
<keyword evidence="2" id="KW-0812">Transmembrane</keyword>
<feature type="transmembrane region" description="Helical" evidence="2">
    <location>
        <begin position="190"/>
        <end position="210"/>
    </location>
</feature>
<feature type="region of interest" description="Disordered" evidence="1">
    <location>
        <begin position="458"/>
        <end position="487"/>
    </location>
</feature>
<accession>A0A165DV90</accession>
<dbReference type="EMBL" id="KV427628">
    <property type="protein sequence ID" value="KZT05695.1"/>
    <property type="molecule type" value="Genomic_DNA"/>
</dbReference>
<dbReference type="GeneID" id="63826098"/>
<dbReference type="STRING" id="1314785.A0A165DV90"/>
<feature type="compositionally biased region" description="Polar residues" evidence="1">
    <location>
        <begin position="464"/>
        <end position="487"/>
    </location>
</feature>